<dbReference type="EMBL" id="MZGW01000011">
    <property type="protein sequence ID" value="OPJ54819.1"/>
    <property type="molecule type" value="Genomic_DNA"/>
</dbReference>
<dbReference type="PANTHER" id="PTHR48101:SF1">
    <property type="entry name" value="METHYLMALONYL-COA MUTASE, LARGE SUBUNIT"/>
    <property type="match status" value="1"/>
</dbReference>
<dbReference type="PANTHER" id="PTHR48101">
    <property type="entry name" value="METHYLMALONYL-COA MUTASE, MITOCHONDRIAL-RELATED"/>
    <property type="match status" value="1"/>
</dbReference>
<dbReference type="OrthoDB" id="9762378at2"/>
<evidence type="ECO:0000256" key="1">
    <source>
        <dbReference type="ARBA" id="ARBA00023235"/>
    </source>
</evidence>
<keyword evidence="1 3" id="KW-0413">Isomerase</keyword>
<dbReference type="EC" id="5.4.99.2" evidence="3"/>
<proteinExistence type="predicted"/>
<reference evidence="3 4" key="1">
    <citation type="submission" date="2017-03" db="EMBL/GenBank/DDBJ databases">
        <title>Genome sequence of Clostridium thermoalcaliphilum DSM 7309.</title>
        <authorList>
            <person name="Poehlein A."/>
            <person name="Daniel R."/>
        </authorList>
    </citation>
    <scope>NUCLEOTIDE SEQUENCE [LARGE SCALE GENOMIC DNA]</scope>
    <source>
        <strain evidence="3 4">DSM 7309</strain>
    </source>
</reference>
<dbReference type="STRING" id="29349.CLOTH_19380"/>
<name>A0A1V4I4J7_9FIRM</name>
<organism evidence="3 4">
    <name type="scientific">Alkalithermobacter paradoxus</name>
    <dbReference type="NCBI Taxonomy" id="29349"/>
    <lineage>
        <taxon>Bacteria</taxon>
        <taxon>Bacillati</taxon>
        <taxon>Bacillota</taxon>
        <taxon>Clostridia</taxon>
        <taxon>Peptostreptococcales</taxon>
        <taxon>Tepidibacteraceae</taxon>
        <taxon>Alkalithermobacter</taxon>
    </lineage>
</organism>
<dbReference type="NCBIfam" id="TIGR00641">
    <property type="entry name" value="acid_CoA_mut_N"/>
    <property type="match status" value="1"/>
</dbReference>
<dbReference type="InterPro" id="IPR016176">
    <property type="entry name" value="Cbl-dep_enz_cat"/>
</dbReference>
<dbReference type="InterPro" id="IPR006098">
    <property type="entry name" value="MMCoA_mutase_a_cat"/>
</dbReference>
<dbReference type="Pfam" id="PF01642">
    <property type="entry name" value="MM_CoA_mutase"/>
    <property type="match status" value="1"/>
</dbReference>
<dbReference type="CDD" id="cd03680">
    <property type="entry name" value="MM_CoA_mutase_ICM_like"/>
    <property type="match status" value="1"/>
</dbReference>
<dbReference type="AlphaFoldDB" id="A0A1V4I4J7"/>
<keyword evidence="4" id="KW-1185">Reference proteome</keyword>
<sequence>MFEKEKLSAIQENVEKYNEKMQRSLEKRPERKDVFESGSGETVNALYTPLDIENFDYMNDLGMPGSYPYTRGVQPNMYRGRLWTMRMYAGFATAEESNKRYKYLIEQGSMGLSVAMDLPTQIGYDSDHPLAEGEVGKVGVAIDSLADMEILFDGIPLDKVSTSMTINAPAAVLLAMYIAVAEKQGVSADKLRGTIQNDILKEYIARGTYIFPTEPSMRLITNIFEYCSKEVPQWNTISISGYHIREAGSTAAQEVGFTLADGIAYVEAAIKAGLDVDVFAPRLSFFFNAHNDLLEEVAKYRAARRLWARIMKERFKAKDPKSMALKFHTQTGGSTLTAQQPDNNIVRVAIQTLAAVLGGTQSLHTNSKDEALALPTEESVRIALRTQQIVAYESGVADTVDPLAGSYYIEAKTKEIEEKAMEYIKKIDEMGGAPKAIDKGYIQQEIMDAAYKYQREIEDNKRIIVGMNKFQIQEEAPKGLLKVDPSVGELQKQKLAKLRAERDNNLVNENLEKLRKACQSDENLMPYILDAVKSYATLGEICGVMREVFGEYKQSVQL</sequence>
<accession>A0A1V4I4J7</accession>
<protein>
    <submittedName>
        <fullName evidence="3">Methylmalonyl-CoA mutase</fullName>
        <ecNumber evidence="3">5.4.99.2</ecNumber>
    </submittedName>
</protein>
<evidence type="ECO:0000313" key="3">
    <source>
        <dbReference type="EMBL" id="OPJ54819.1"/>
    </source>
</evidence>
<dbReference type="Gene3D" id="3.20.20.240">
    <property type="entry name" value="Methylmalonyl-CoA mutase"/>
    <property type="match status" value="1"/>
</dbReference>
<feature type="domain" description="Methylmalonyl-CoA mutase alpha/beta chain catalytic" evidence="2">
    <location>
        <begin position="39"/>
        <end position="551"/>
    </location>
</feature>
<dbReference type="InterPro" id="IPR006099">
    <property type="entry name" value="MeMalonylCoA_mutase_a/b_cat"/>
</dbReference>
<dbReference type="Proteomes" id="UP000190140">
    <property type="component" value="Unassembled WGS sequence"/>
</dbReference>
<evidence type="ECO:0000313" key="4">
    <source>
        <dbReference type="Proteomes" id="UP000190140"/>
    </source>
</evidence>
<dbReference type="GO" id="GO:0031419">
    <property type="term" value="F:cobalamin binding"/>
    <property type="evidence" value="ECO:0007669"/>
    <property type="project" value="InterPro"/>
</dbReference>
<gene>
    <name evidence="3" type="primary">scpA_2</name>
    <name evidence="3" type="ORF">CLOTH_19380</name>
</gene>
<evidence type="ECO:0000259" key="2">
    <source>
        <dbReference type="Pfam" id="PF01642"/>
    </source>
</evidence>
<dbReference type="RefSeq" id="WP_079413511.1">
    <property type="nucleotide sequence ID" value="NZ_MZGW01000011.1"/>
</dbReference>
<dbReference type="SUPFAM" id="SSF51703">
    <property type="entry name" value="Cobalamin (vitamin B12)-dependent enzymes"/>
    <property type="match status" value="1"/>
</dbReference>
<comment type="caution">
    <text evidence="3">The sequence shown here is derived from an EMBL/GenBank/DDBJ whole genome shotgun (WGS) entry which is preliminary data.</text>
</comment>
<dbReference type="GO" id="GO:0004494">
    <property type="term" value="F:methylmalonyl-CoA mutase activity"/>
    <property type="evidence" value="ECO:0007669"/>
    <property type="project" value="UniProtKB-EC"/>
</dbReference>